<proteinExistence type="predicted"/>
<evidence type="ECO:0000313" key="2">
    <source>
        <dbReference type="Proteomes" id="UP000297229"/>
    </source>
</evidence>
<dbReference type="AlphaFoldDB" id="A0A4Z1K5X5"/>
<dbReference type="Proteomes" id="UP000297229">
    <property type="component" value="Unassembled WGS sequence"/>
</dbReference>
<comment type="caution">
    <text evidence="1">The sequence shown here is derived from an EMBL/GenBank/DDBJ whole genome shotgun (WGS) entry which is preliminary data.</text>
</comment>
<gene>
    <name evidence="1" type="ORF">BELL_0033g00230</name>
</gene>
<name>A0A4Z1K5X5_9HELO</name>
<accession>A0A4Z1K5X5</accession>
<evidence type="ECO:0000313" key="1">
    <source>
        <dbReference type="EMBL" id="TGO79430.1"/>
    </source>
</evidence>
<reference evidence="1 2" key="1">
    <citation type="submission" date="2017-12" db="EMBL/GenBank/DDBJ databases">
        <title>Comparative genomics of Botrytis spp.</title>
        <authorList>
            <person name="Valero-Jimenez C.A."/>
            <person name="Tapia P."/>
            <person name="Veloso J."/>
            <person name="Silva-Moreno E."/>
            <person name="Staats M."/>
            <person name="Valdes J.H."/>
            <person name="Van Kan J.A.L."/>
        </authorList>
    </citation>
    <scope>NUCLEOTIDE SEQUENCE [LARGE SCALE GENOMIC DNA]</scope>
    <source>
        <strain evidence="1 2">Be9601</strain>
    </source>
</reference>
<sequence length="69" mass="7894">MEVHVVFVFVKLALYIGDRSRDFIDQSENCLEDLNENLSIYKPANYDTSCKFDDLPVTAQYSSERGIVA</sequence>
<protein>
    <submittedName>
        <fullName evidence="1">Uncharacterized protein</fullName>
    </submittedName>
</protein>
<organism evidence="1 2">
    <name type="scientific">Botrytis elliptica</name>
    <dbReference type="NCBI Taxonomy" id="278938"/>
    <lineage>
        <taxon>Eukaryota</taxon>
        <taxon>Fungi</taxon>
        <taxon>Dikarya</taxon>
        <taxon>Ascomycota</taxon>
        <taxon>Pezizomycotina</taxon>
        <taxon>Leotiomycetes</taxon>
        <taxon>Helotiales</taxon>
        <taxon>Sclerotiniaceae</taxon>
        <taxon>Botrytis</taxon>
    </lineage>
</organism>
<dbReference type="EMBL" id="PQXM01000033">
    <property type="protein sequence ID" value="TGO79430.1"/>
    <property type="molecule type" value="Genomic_DNA"/>
</dbReference>
<keyword evidence="2" id="KW-1185">Reference proteome</keyword>